<accession>A0A8H3HT23</accession>
<feature type="domain" description="Protein kinase" evidence="1">
    <location>
        <begin position="332"/>
        <end position="581"/>
    </location>
</feature>
<sequence>MHRFQLGHHDRANMSFTDPLPFNIPDYPFANGGCGDIYRSQTSDGKLVAIKMVRIPEAGDDPHIARNLRILAEIIPIWAKCNHPNIVPLIGEATVRGQVAAVYEWLTYGSVLDYLKRHPTADRHQLSAKICDGVAYLHANNIIHGNLKGSQVFVSDYGVPRIMLDCTGTHMVGKPRDIDEMTLTLRWAAPEILMETSGKTFQSDVYALGMETISLSTPYNGMSDYRVVSNVMRHIFPSRPMDTISDNEAGNVLWDLLTACWSQDPKERPSAADIGEVMNALGSSQPATQVHQRPRSSMGFAPNTVIEDLVAFFVNNNLTDYTEELKRSDMKIQLSKPYLATAAALLFKIDLPIKGDHRNTIHIQKVVVKRVMNESPYKQLKRATRELYFWSGYKHDNILPLLGFAVLDGNLAMISPWIENGSVTEYVRKQQKPDYHDLCTQLSCAICYLHGHGLIHGDIKGDNVLVSDEGIVKVTDFGVSIAAQLQIEFTFTAVGRGTERWQAPEILRRKTDSTKAGDVYSLGMTMLEIYSRERPYGDMEMGHDEKCAIIAAFWELLQQCWAGEAEARPSSDEVYKQLVEM</sequence>
<dbReference type="Pfam" id="PF07714">
    <property type="entry name" value="PK_Tyr_Ser-Thr"/>
    <property type="match status" value="2"/>
</dbReference>
<organism evidence="2 3">
    <name type="scientific">Rhizoctonia solani</name>
    <dbReference type="NCBI Taxonomy" id="456999"/>
    <lineage>
        <taxon>Eukaryota</taxon>
        <taxon>Fungi</taxon>
        <taxon>Dikarya</taxon>
        <taxon>Basidiomycota</taxon>
        <taxon>Agaricomycotina</taxon>
        <taxon>Agaricomycetes</taxon>
        <taxon>Cantharellales</taxon>
        <taxon>Ceratobasidiaceae</taxon>
        <taxon>Rhizoctonia</taxon>
    </lineage>
</organism>
<dbReference type="PRINTS" id="PR00109">
    <property type="entry name" value="TYRKINASE"/>
</dbReference>
<dbReference type="InterPro" id="IPR000719">
    <property type="entry name" value="Prot_kinase_dom"/>
</dbReference>
<protein>
    <recommendedName>
        <fullName evidence="1">Protein kinase domain-containing protein</fullName>
    </recommendedName>
</protein>
<dbReference type="GO" id="GO:0004674">
    <property type="term" value="F:protein serine/threonine kinase activity"/>
    <property type="evidence" value="ECO:0007669"/>
    <property type="project" value="TreeGrafter"/>
</dbReference>
<evidence type="ECO:0000313" key="2">
    <source>
        <dbReference type="EMBL" id="CAE7093670.1"/>
    </source>
</evidence>
<comment type="caution">
    <text evidence="2">The sequence shown here is derived from an EMBL/GenBank/DDBJ whole genome shotgun (WGS) entry which is preliminary data.</text>
</comment>
<dbReference type="Gene3D" id="1.10.510.10">
    <property type="entry name" value="Transferase(Phosphotransferase) domain 1"/>
    <property type="match status" value="2"/>
</dbReference>
<dbReference type="SMART" id="SM00220">
    <property type="entry name" value="S_TKc"/>
    <property type="match status" value="2"/>
</dbReference>
<proteinExistence type="predicted"/>
<name>A0A8H3HT23_9AGAM</name>
<dbReference type="Proteomes" id="UP000663827">
    <property type="component" value="Unassembled WGS sequence"/>
</dbReference>
<dbReference type="InterPro" id="IPR008271">
    <property type="entry name" value="Ser/Thr_kinase_AS"/>
</dbReference>
<dbReference type="AlphaFoldDB" id="A0A8H3HT23"/>
<dbReference type="InterPro" id="IPR001245">
    <property type="entry name" value="Ser-Thr/Tyr_kinase_cat_dom"/>
</dbReference>
<dbReference type="PROSITE" id="PS00108">
    <property type="entry name" value="PROTEIN_KINASE_ST"/>
    <property type="match status" value="1"/>
</dbReference>
<evidence type="ECO:0000259" key="1">
    <source>
        <dbReference type="PROSITE" id="PS50011"/>
    </source>
</evidence>
<dbReference type="GO" id="GO:0005524">
    <property type="term" value="F:ATP binding"/>
    <property type="evidence" value="ECO:0007669"/>
    <property type="project" value="InterPro"/>
</dbReference>
<feature type="domain" description="Protein kinase" evidence="1">
    <location>
        <begin position="23"/>
        <end position="281"/>
    </location>
</feature>
<dbReference type="SUPFAM" id="SSF56112">
    <property type="entry name" value="Protein kinase-like (PK-like)"/>
    <property type="match status" value="2"/>
</dbReference>
<dbReference type="PROSITE" id="PS50011">
    <property type="entry name" value="PROTEIN_KINASE_DOM"/>
    <property type="match status" value="2"/>
</dbReference>
<dbReference type="InterPro" id="IPR011009">
    <property type="entry name" value="Kinase-like_dom_sf"/>
</dbReference>
<gene>
    <name evidence="2" type="ORF">RDB_LOCUS34334</name>
</gene>
<dbReference type="PANTHER" id="PTHR44329">
    <property type="entry name" value="SERINE/THREONINE-PROTEIN KINASE TNNI3K-RELATED"/>
    <property type="match status" value="1"/>
</dbReference>
<reference evidence="2" key="1">
    <citation type="submission" date="2021-01" db="EMBL/GenBank/DDBJ databases">
        <authorList>
            <person name="Kaushik A."/>
        </authorList>
    </citation>
    <scope>NUCLEOTIDE SEQUENCE</scope>
    <source>
        <strain evidence="2">AG5</strain>
    </source>
</reference>
<evidence type="ECO:0000313" key="3">
    <source>
        <dbReference type="Proteomes" id="UP000663827"/>
    </source>
</evidence>
<dbReference type="EMBL" id="CAJNJQ010000675">
    <property type="protein sequence ID" value="CAE7093670.1"/>
    <property type="molecule type" value="Genomic_DNA"/>
</dbReference>
<dbReference type="InterPro" id="IPR051681">
    <property type="entry name" value="Ser/Thr_Kinases-Pseudokinases"/>
</dbReference>